<dbReference type="PANTHER" id="PTHR33090">
    <property type="entry name" value="DUF3774 DOMAIN PROTEIN-RELATED"/>
    <property type="match status" value="1"/>
</dbReference>
<proteinExistence type="predicted"/>
<feature type="region of interest" description="Disordered" evidence="1">
    <location>
        <begin position="42"/>
        <end position="70"/>
    </location>
</feature>
<dbReference type="AlphaFoldDB" id="A0A2P5E8T5"/>
<evidence type="ECO:0000256" key="1">
    <source>
        <dbReference type="SAM" id="MobiDB-lite"/>
    </source>
</evidence>
<dbReference type="Proteomes" id="UP000237000">
    <property type="component" value="Unassembled WGS sequence"/>
</dbReference>
<keyword evidence="3" id="KW-1185">Reference proteome</keyword>
<organism evidence="2 3">
    <name type="scientific">Trema orientale</name>
    <name type="common">Charcoal tree</name>
    <name type="synonym">Celtis orientalis</name>
    <dbReference type="NCBI Taxonomy" id="63057"/>
    <lineage>
        <taxon>Eukaryota</taxon>
        <taxon>Viridiplantae</taxon>
        <taxon>Streptophyta</taxon>
        <taxon>Embryophyta</taxon>
        <taxon>Tracheophyta</taxon>
        <taxon>Spermatophyta</taxon>
        <taxon>Magnoliopsida</taxon>
        <taxon>eudicotyledons</taxon>
        <taxon>Gunneridae</taxon>
        <taxon>Pentapetalae</taxon>
        <taxon>rosids</taxon>
        <taxon>fabids</taxon>
        <taxon>Rosales</taxon>
        <taxon>Cannabaceae</taxon>
        <taxon>Trema</taxon>
    </lineage>
</organism>
<evidence type="ECO:0000313" key="3">
    <source>
        <dbReference type="Proteomes" id="UP000237000"/>
    </source>
</evidence>
<comment type="caution">
    <text evidence="2">The sequence shown here is derived from an EMBL/GenBank/DDBJ whole genome shotgun (WGS) entry which is preliminary data.</text>
</comment>
<reference evidence="3" key="1">
    <citation type="submission" date="2016-06" db="EMBL/GenBank/DDBJ databases">
        <title>Parallel loss of symbiosis genes in relatives of nitrogen-fixing non-legume Parasponia.</title>
        <authorList>
            <person name="Van Velzen R."/>
            <person name="Holmer R."/>
            <person name="Bu F."/>
            <person name="Rutten L."/>
            <person name="Van Zeijl A."/>
            <person name="Liu W."/>
            <person name="Santuari L."/>
            <person name="Cao Q."/>
            <person name="Sharma T."/>
            <person name="Shen D."/>
            <person name="Roswanjaya Y."/>
            <person name="Wardhani T."/>
            <person name="Kalhor M.S."/>
            <person name="Jansen J."/>
            <person name="Van den Hoogen J."/>
            <person name="Gungor B."/>
            <person name="Hartog M."/>
            <person name="Hontelez J."/>
            <person name="Verver J."/>
            <person name="Yang W.-C."/>
            <person name="Schijlen E."/>
            <person name="Repin R."/>
            <person name="Schilthuizen M."/>
            <person name="Schranz E."/>
            <person name="Heidstra R."/>
            <person name="Miyata K."/>
            <person name="Fedorova E."/>
            <person name="Kohlen W."/>
            <person name="Bisseling T."/>
            <person name="Smit S."/>
            <person name="Geurts R."/>
        </authorList>
    </citation>
    <scope>NUCLEOTIDE SEQUENCE [LARGE SCALE GENOMIC DNA]</scope>
    <source>
        <strain evidence="3">cv. RG33-2</strain>
    </source>
</reference>
<evidence type="ECO:0000313" key="2">
    <source>
        <dbReference type="EMBL" id="PON81920.1"/>
    </source>
</evidence>
<dbReference type="OrthoDB" id="995075at2759"/>
<feature type="compositionally biased region" description="Polar residues" evidence="1">
    <location>
        <begin position="42"/>
        <end position="56"/>
    </location>
</feature>
<accession>A0A2P5E8T5</accession>
<name>A0A2P5E8T5_TREOI</name>
<dbReference type="InParanoid" id="A0A2P5E8T5"/>
<sequence>MSWKGKTWAFASTVAAMEELKDKKLCRWNSSLQSLCNPHVNNNVEPFSSSTSSYAKTETKRRSKEQNLKQPEESLRIVMYLSCWGPNS</sequence>
<dbReference type="InterPro" id="IPR022251">
    <property type="entry name" value="DUF3774_wound-induced"/>
</dbReference>
<protein>
    <submittedName>
        <fullName evidence="2">Wound-responsive family protein</fullName>
    </submittedName>
</protein>
<feature type="compositionally biased region" description="Basic and acidic residues" evidence="1">
    <location>
        <begin position="57"/>
        <end position="70"/>
    </location>
</feature>
<dbReference type="Pfam" id="PF12609">
    <property type="entry name" value="DUF3774"/>
    <property type="match status" value="1"/>
</dbReference>
<dbReference type="EMBL" id="JXTC01000205">
    <property type="protein sequence ID" value="PON81920.1"/>
    <property type="molecule type" value="Genomic_DNA"/>
</dbReference>
<dbReference type="STRING" id="63057.A0A2P5E8T5"/>
<gene>
    <name evidence="2" type="ORF">TorRG33x02_222430</name>
</gene>